<reference evidence="2 3" key="1">
    <citation type="submission" date="2019-12" db="EMBL/GenBank/DDBJ databases">
        <title>Lactobacillus hilgardii FLUB.</title>
        <authorList>
            <person name="Gustaw K."/>
        </authorList>
    </citation>
    <scope>NUCLEOTIDE SEQUENCE [LARGE SCALE GENOMIC DNA]</scope>
    <source>
        <strain evidence="2 3">FLUB</strain>
    </source>
</reference>
<sequence length="146" mass="17084">MTQKYHFGGIDCVMIKVEFNKQLTLKELLGLYKTADFAQEKLDDDPKRLQMMLDHTQLLVTLRDDDRLIGMARCLTDFEYSCYLSEIVILPDYRGQGMEKRLLQSIHDYLGERVAVTLRADPEAIGFYSEVGYQQVDHMFRIHREA</sequence>
<dbReference type="InterPro" id="IPR000182">
    <property type="entry name" value="GNAT_dom"/>
</dbReference>
<evidence type="ECO:0000259" key="1">
    <source>
        <dbReference type="PROSITE" id="PS51186"/>
    </source>
</evidence>
<dbReference type="GO" id="GO:0016747">
    <property type="term" value="F:acyltransferase activity, transferring groups other than amino-acyl groups"/>
    <property type="evidence" value="ECO:0007669"/>
    <property type="project" value="InterPro"/>
</dbReference>
<protein>
    <submittedName>
        <fullName evidence="2">GNAT family N-acetyltransferase</fullName>
    </submittedName>
</protein>
<dbReference type="Proteomes" id="UP000465035">
    <property type="component" value="Chromosome"/>
</dbReference>
<organism evidence="2 3">
    <name type="scientific">Lentilactobacillus hilgardii</name>
    <name type="common">Lactobacillus hilgardii</name>
    <dbReference type="NCBI Taxonomy" id="1588"/>
    <lineage>
        <taxon>Bacteria</taxon>
        <taxon>Bacillati</taxon>
        <taxon>Bacillota</taxon>
        <taxon>Bacilli</taxon>
        <taxon>Lactobacillales</taxon>
        <taxon>Lactobacillaceae</taxon>
        <taxon>Lentilactobacillus</taxon>
    </lineage>
</organism>
<dbReference type="PROSITE" id="PS51186">
    <property type="entry name" value="GNAT"/>
    <property type="match status" value="1"/>
</dbReference>
<dbReference type="Gene3D" id="3.40.630.30">
    <property type="match status" value="1"/>
</dbReference>
<dbReference type="SUPFAM" id="SSF55729">
    <property type="entry name" value="Acyl-CoA N-acyltransferases (Nat)"/>
    <property type="match status" value="1"/>
</dbReference>
<dbReference type="PANTHER" id="PTHR43233">
    <property type="entry name" value="FAMILY N-ACETYLTRANSFERASE, PUTATIVE (AFU_ORTHOLOGUE AFUA_6G03350)-RELATED"/>
    <property type="match status" value="1"/>
</dbReference>
<evidence type="ECO:0000313" key="3">
    <source>
        <dbReference type="Proteomes" id="UP000465035"/>
    </source>
</evidence>
<dbReference type="Pfam" id="PF13673">
    <property type="entry name" value="Acetyltransf_10"/>
    <property type="match status" value="1"/>
</dbReference>
<accession>A0A6P1E5L3</accession>
<proteinExistence type="predicted"/>
<dbReference type="PANTHER" id="PTHR43233:SF1">
    <property type="entry name" value="FAMILY N-ACETYLTRANSFERASE, PUTATIVE (AFU_ORTHOLOGUE AFUA_6G03350)-RELATED"/>
    <property type="match status" value="1"/>
</dbReference>
<dbReference type="AlphaFoldDB" id="A0A6P1E5L3"/>
<dbReference type="EMBL" id="CP047121">
    <property type="protein sequence ID" value="QHB50975.1"/>
    <property type="molecule type" value="Genomic_DNA"/>
</dbReference>
<keyword evidence="2" id="KW-0808">Transferase</keyword>
<dbReference type="InterPro" id="IPR016181">
    <property type="entry name" value="Acyl_CoA_acyltransferase"/>
</dbReference>
<feature type="domain" description="N-acetyltransferase" evidence="1">
    <location>
        <begin position="15"/>
        <end position="146"/>
    </location>
</feature>
<evidence type="ECO:0000313" key="2">
    <source>
        <dbReference type="EMBL" id="QHB50975.1"/>
    </source>
</evidence>
<name>A0A6P1E5L3_LENHI</name>
<gene>
    <name evidence="2" type="ORF">GQR93_01410</name>
</gene>
<dbReference type="InterPro" id="IPR053144">
    <property type="entry name" value="Acetyltransferase_Butenolide"/>
</dbReference>
<dbReference type="CDD" id="cd04301">
    <property type="entry name" value="NAT_SF"/>
    <property type="match status" value="1"/>
</dbReference>